<keyword evidence="2" id="KW-0808">Transferase</keyword>
<feature type="domain" description="Methyltransferase" evidence="1">
    <location>
        <begin position="46"/>
        <end position="197"/>
    </location>
</feature>
<proteinExistence type="predicted"/>
<dbReference type="GO" id="GO:0032259">
    <property type="term" value="P:methylation"/>
    <property type="evidence" value="ECO:0007669"/>
    <property type="project" value="UniProtKB-KW"/>
</dbReference>
<keyword evidence="2" id="KW-0489">Methyltransferase</keyword>
<protein>
    <submittedName>
        <fullName evidence="2">Methyltransferase domain-containing protein</fullName>
    </submittedName>
</protein>
<dbReference type="Proteomes" id="UP001183006">
    <property type="component" value="Chromosome"/>
</dbReference>
<dbReference type="InterPro" id="IPR050447">
    <property type="entry name" value="Erg6_SMT_methyltransf"/>
</dbReference>
<dbReference type="GO" id="GO:0008757">
    <property type="term" value="F:S-adenosylmethionine-dependent methyltransferase activity"/>
    <property type="evidence" value="ECO:0007669"/>
    <property type="project" value="InterPro"/>
</dbReference>
<dbReference type="PANTHER" id="PTHR44068">
    <property type="entry name" value="ZGC:194242"/>
    <property type="match status" value="1"/>
</dbReference>
<gene>
    <name evidence="2" type="ORF">RE476_00445</name>
</gene>
<organism evidence="2 3">
    <name type="scientific">Methanolobus mangrovi</name>
    <dbReference type="NCBI Taxonomy" id="3072977"/>
    <lineage>
        <taxon>Archaea</taxon>
        <taxon>Methanobacteriati</taxon>
        <taxon>Methanobacteriota</taxon>
        <taxon>Stenosarchaea group</taxon>
        <taxon>Methanomicrobia</taxon>
        <taxon>Methanosarcinales</taxon>
        <taxon>Methanosarcinaceae</taxon>
        <taxon>Methanolobus</taxon>
    </lineage>
</organism>
<reference evidence="2" key="1">
    <citation type="submission" date="2023-08" db="EMBL/GenBank/DDBJ databases">
        <title>Methanolobus mangrovi sp. nov. and Methanolobus sediminis sp. nov, two novel methylotrophic methanogens isolated from mangrove sediments in China.</title>
        <authorList>
            <person name="Zhou J."/>
        </authorList>
    </citation>
    <scope>NUCLEOTIDE SEQUENCE</scope>
    <source>
        <strain evidence="2">FTZ2</strain>
    </source>
</reference>
<dbReference type="SUPFAM" id="SSF53335">
    <property type="entry name" value="S-adenosyl-L-methionine-dependent methyltransferases"/>
    <property type="match status" value="1"/>
</dbReference>
<sequence>MVKRKLTISEIEKMKYYDFMTYIGVPYFHIGGPRSTEELADLCSINKNSIVLMVGCGNGFSACHLAKKTGCFVVGVDIASLSIENARQRAINDNVENMTEFIIGDAYNLPFRKDSFDFVITEFVSQFLDKDRAFHEFIRVLKVGGILGINEMYRDNAIEPQMKTKIDEAEIIFTEVTELPFKMNTPDEWKRFFEEAGFTDIGIHQRRPFQKIKDITSTIKAMGGIVKITCLIYSMLKCMILSKIIRKRFSKLDKGKRILFNNRTTRKHVGYILGIARKPNK</sequence>
<evidence type="ECO:0000259" key="1">
    <source>
        <dbReference type="Pfam" id="PF13847"/>
    </source>
</evidence>
<evidence type="ECO:0000313" key="2">
    <source>
        <dbReference type="EMBL" id="WMW22322.1"/>
    </source>
</evidence>
<evidence type="ECO:0000313" key="3">
    <source>
        <dbReference type="Proteomes" id="UP001183006"/>
    </source>
</evidence>
<dbReference type="EMBL" id="CP133594">
    <property type="protein sequence ID" value="WMW22322.1"/>
    <property type="molecule type" value="Genomic_DNA"/>
</dbReference>
<name>A0AA51YGR0_9EURY</name>
<dbReference type="CDD" id="cd02440">
    <property type="entry name" value="AdoMet_MTases"/>
    <property type="match status" value="1"/>
</dbReference>
<dbReference type="KEGG" id="mmav:RE476_00445"/>
<keyword evidence="3" id="KW-1185">Reference proteome</keyword>
<dbReference type="PANTHER" id="PTHR44068:SF11">
    <property type="entry name" value="GERANYL DIPHOSPHATE 2-C-METHYLTRANSFERASE"/>
    <property type="match status" value="1"/>
</dbReference>
<dbReference type="RefSeq" id="WP_309308147.1">
    <property type="nucleotide sequence ID" value="NZ_CP133594.1"/>
</dbReference>
<dbReference type="Gene3D" id="3.40.50.150">
    <property type="entry name" value="Vaccinia Virus protein VP39"/>
    <property type="match status" value="1"/>
</dbReference>
<accession>A0AA51YGR0</accession>
<dbReference type="Pfam" id="PF13847">
    <property type="entry name" value="Methyltransf_31"/>
    <property type="match status" value="1"/>
</dbReference>
<dbReference type="InterPro" id="IPR029063">
    <property type="entry name" value="SAM-dependent_MTases_sf"/>
</dbReference>
<dbReference type="GeneID" id="84228564"/>
<dbReference type="AlphaFoldDB" id="A0AA51YGR0"/>
<dbReference type="InterPro" id="IPR025714">
    <property type="entry name" value="Methyltranfer_dom"/>
</dbReference>